<proteinExistence type="predicted"/>
<evidence type="ECO:0000259" key="1">
    <source>
        <dbReference type="PROSITE" id="PS51664"/>
    </source>
</evidence>
<protein>
    <recommendedName>
        <fullName evidence="1">YcaO domain-containing protein</fullName>
    </recommendedName>
</protein>
<organism evidence="2 3">
    <name type="scientific">Archangium gephyra</name>
    <dbReference type="NCBI Taxonomy" id="48"/>
    <lineage>
        <taxon>Bacteria</taxon>
        <taxon>Pseudomonadati</taxon>
        <taxon>Myxococcota</taxon>
        <taxon>Myxococcia</taxon>
        <taxon>Myxococcales</taxon>
        <taxon>Cystobacterineae</taxon>
        <taxon>Archangiaceae</taxon>
        <taxon>Archangium</taxon>
    </lineage>
</organism>
<dbReference type="PANTHER" id="PTHR37809">
    <property type="entry name" value="RIBOSOMAL PROTEIN S12 METHYLTHIOTRANSFERASE ACCESSORY FACTOR YCAO"/>
    <property type="match status" value="1"/>
</dbReference>
<dbReference type="EMBL" id="QFQP01000057">
    <property type="protein sequence ID" value="PZR04522.1"/>
    <property type="molecule type" value="Genomic_DNA"/>
</dbReference>
<dbReference type="Gene3D" id="3.30.1330.230">
    <property type="match status" value="1"/>
</dbReference>
<name>A0A2W5SNL2_9BACT</name>
<dbReference type="PROSITE" id="PS51664">
    <property type="entry name" value="YCAO"/>
    <property type="match status" value="1"/>
</dbReference>
<dbReference type="Proteomes" id="UP000249061">
    <property type="component" value="Unassembled WGS sequence"/>
</dbReference>
<accession>A0A2W5SNL2</accession>
<evidence type="ECO:0000313" key="2">
    <source>
        <dbReference type="EMBL" id="PZR04522.1"/>
    </source>
</evidence>
<sequence length="625" mass="68275">MIALLPRSRSLRIQLGSREFERDLIRTLGAARDASVLTPKYSRRSVDDALLALETNGLIHRVKSTLVLDLHEHPDASAATLLGDKLLTFDSVSISTPLGAPAFEELLGILRERGISVRAAWTAGTTVVVGADDGRTAPCLRCALRFDTQLRDVTPGVLEGKRIEVEVRSGAVQLANALLAMMSQPGAAIPNPGRAHVVDALDLTSRWETYPRHPSCSCEPVRTDSQPVCESWEAAEPRRFTPLICLERSDSSRPARVLFRRTPSLRTVSAADYGIASAAGPKADLRAFAEGVERYCMLHCPPDVRSTSATELTNAFEERVIRGSLFPPEAYGRAGFRHPRFEMGLQMDWSWASPMRDDSVARRLVPTSMIGSPSAGGTRLVDTTSNGYAAHTHRETAIALAALEVIERDAILLWWHGLGTVQRIEDGWLPPAWRASTVGFLATRDVDLPVVMLTTRLPSGGCRMTSAAATNFDAAWAKAVSEMEAALWTLEKFGSRPLRESLDSAEARHGPSEHLAFFLRPQNAERLFDRVSQAPTISARELQDRWSGNGENLPPIASALAAAGLTGWFVDRSLPMLFGPWTVARVFIPDALEVAWGAAYPRLNSPRLLRALAGRAPELFPHPIA</sequence>
<dbReference type="Pfam" id="PF02624">
    <property type="entry name" value="YcaO"/>
    <property type="match status" value="1"/>
</dbReference>
<dbReference type="InterPro" id="IPR003776">
    <property type="entry name" value="YcaO-like_dom"/>
</dbReference>
<feature type="domain" description="YcaO" evidence="1">
    <location>
        <begin position="274"/>
        <end position="625"/>
    </location>
</feature>
<dbReference type="AlphaFoldDB" id="A0A2W5SNL2"/>
<reference evidence="2 3" key="1">
    <citation type="submission" date="2017-08" db="EMBL/GenBank/DDBJ databases">
        <title>Infants hospitalized years apart are colonized by the same room-sourced microbial strains.</title>
        <authorList>
            <person name="Brooks B."/>
            <person name="Olm M.R."/>
            <person name="Firek B.A."/>
            <person name="Baker R."/>
            <person name="Thomas B.C."/>
            <person name="Morowitz M.J."/>
            <person name="Banfield J.F."/>
        </authorList>
    </citation>
    <scope>NUCLEOTIDE SEQUENCE [LARGE SCALE GENOMIC DNA]</scope>
    <source>
        <strain evidence="2">S2_003_000_R2_14</strain>
    </source>
</reference>
<comment type="caution">
    <text evidence="2">The sequence shown here is derived from an EMBL/GenBank/DDBJ whole genome shotgun (WGS) entry which is preliminary data.</text>
</comment>
<dbReference type="PANTHER" id="PTHR37809:SF1">
    <property type="entry name" value="RIBOSOMAL PROTEIN S12 METHYLTHIOTRANSFERASE ACCESSORY FACTOR YCAO"/>
    <property type="match status" value="1"/>
</dbReference>
<evidence type="ECO:0000313" key="3">
    <source>
        <dbReference type="Proteomes" id="UP000249061"/>
    </source>
</evidence>
<gene>
    <name evidence="2" type="ORF">DI536_34125</name>
</gene>